<dbReference type="InterPro" id="IPR002187">
    <property type="entry name" value="N-reg_PII"/>
</dbReference>
<dbReference type="Pfam" id="PF00543">
    <property type="entry name" value="P-II"/>
    <property type="match status" value="1"/>
</dbReference>
<sequence length="112" mass="12031">VKLVTAVIKPFKLDDVKDGLAALGVQGMTVSEVQGFGRQGGHSETYRGTEYKVLFTPKTRVEVVVDDDLSDRVVDAVVAAARTEKIGDGKVWVTDVGNLVRIRTGERGSDAV</sequence>
<dbReference type="PRINTS" id="PR00340">
    <property type="entry name" value="PIIGLNB"/>
</dbReference>
<gene>
    <name evidence="1" type="ORF">METZ01_LOCUS27633</name>
</gene>
<dbReference type="EMBL" id="UINC01001222">
    <property type="protein sequence ID" value="SUZ74779.1"/>
    <property type="molecule type" value="Genomic_DNA"/>
</dbReference>
<evidence type="ECO:0000313" key="1">
    <source>
        <dbReference type="EMBL" id="SUZ74779.1"/>
    </source>
</evidence>
<dbReference type="PROSITE" id="PS51343">
    <property type="entry name" value="PII_GLNB_DOM"/>
    <property type="match status" value="1"/>
</dbReference>
<dbReference type="SUPFAM" id="SSF54913">
    <property type="entry name" value="GlnB-like"/>
    <property type="match status" value="1"/>
</dbReference>
<dbReference type="GO" id="GO:0030234">
    <property type="term" value="F:enzyme regulator activity"/>
    <property type="evidence" value="ECO:0007669"/>
    <property type="project" value="InterPro"/>
</dbReference>
<dbReference type="InterPro" id="IPR017918">
    <property type="entry name" value="N-reg_PII_CS"/>
</dbReference>
<protein>
    <recommendedName>
        <fullName evidence="2">Nitrogen regulatory protein P-II</fullName>
    </recommendedName>
</protein>
<dbReference type="GO" id="GO:0005829">
    <property type="term" value="C:cytosol"/>
    <property type="evidence" value="ECO:0007669"/>
    <property type="project" value="TreeGrafter"/>
</dbReference>
<name>A0A381Q8N2_9ZZZZ</name>
<dbReference type="GO" id="GO:0006808">
    <property type="term" value="P:regulation of nitrogen utilization"/>
    <property type="evidence" value="ECO:0007669"/>
    <property type="project" value="InterPro"/>
</dbReference>
<organism evidence="1">
    <name type="scientific">marine metagenome</name>
    <dbReference type="NCBI Taxonomy" id="408172"/>
    <lineage>
        <taxon>unclassified sequences</taxon>
        <taxon>metagenomes</taxon>
        <taxon>ecological metagenomes</taxon>
    </lineage>
</organism>
<proteinExistence type="predicted"/>
<dbReference type="GO" id="GO:0005524">
    <property type="term" value="F:ATP binding"/>
    <property type="evidence" value="ECO:0007669"/>
    <property type="project" value="TreeGrafter"/>
</dbReference>
<dbReference type="PANTHER" id="PTHR30115:SF11">
    <property type="entry name" value="NITROGEN REGULATORY PROTEIN P-II HOMOLOG"/>
    <property type="match status" value="1"/>
</dbReference>
<dbReference type="PROSITE" id="PS00638">
    <property type="entry name" value="PII_GLNB_CTER"/>
    <property type="match status" value="1"/>
</dbReference>
<reference evidence="1" key="1">
    <citation type="submission" date="2018-05" db="EMBL/GenBank/DDBJ databases">
        <authorList>
            <person name="Lanie J.A."/>
            <person name="Ng W.-L."/>
            <person name="Kazmierczak K.M."/>
            <person name="Andrzejewski T.M."/>
            <person name="Davidsen T.M."/>
            <person name="Wayne K.J."/>
            <person name="Tettelin H."/>
            <person name="Glass J.I."/>
            <person name="Rusch D."/>
            <person name="Podicherti R."/>
            <person name="Tsui H.-C.T."/>
            <person name="Winkler M.E."/>
        </authorList>
    </citation>
    <scope>NUCLEOTIDE SEQUENCE</scope>
</reference>
<evidence type="ECO:0008006" key="2">
    <source>
        <dbReference type="Google" id="ProtNLM"/>
    </source>
</evidence>
<dbReference type="InterPro" id="IPR011322">
    <property type="entry name" value="N-reg_PII-like_a/b"/>
</dbReference>
<dbReference type="AlphaFoldDB" id="A0A381Q8N2"/>
<dbReference type="SMART" id="SM00938">
    <property type="entry name" value="P-II"/>
    <property type="match status" value="1"/>
</dbReference>
<accession>A0A381Q8N2</accession>
<dbReference type="InterPro" id="IPR015867">
    <property type="entry name" value="N-reg_PII/ATP_PRibTrfase_C"/>
</dbReference>
<dbReference type="Gene3D" id="3.30.70.120">
    <property type="match status" value="1"/>
</dbReference>
<feature type="non-terminal residue" evidence="1">
    <location>
        <position position="1"/>
    </location>
</feature>
<dbReference type="PANTHER" id="PTHR30115">
    <property type="entry name" value="NITROGEN REGULATORY PROTEIN P-II"/>
    <property type="match status" value="1"/>
</dbReference>